<protein>
    <recommendedName>
        <fullName evidence="2">DDE-1 domain-containing protein</fullName>
    </recommendedName>
</protein>
<accession>A0ABQ9IDC2</accession>
<feature type="compositionally biased region" description="Low complexity" evidence="1">
    <location>
        <begin position="153"/>
        <end position="163"/>
    </location>
</feature>
<dbReference type="EMBL" id="JARBHB010000002">
    <property type="protein sequence ID" value="KAJ8894679.1"/>
    <property type="molecule type" value="Genomic_DNA"/>
</dbReference>
<evidence type="ECO:0000313" key="3">
    <source>
        <dbReference type="EMBL" id="KAJ8894679.1"/>
    </source>
</evidence>
<sequence length="234" mass="26781">MLTFPPHTSRKLQPLDKTVFGPFKQFYNVAWNEWMLSNPGKPLTIYDVSFEVTWMYPLNENILYHGEYLPSNVTDRPHENHEEVSFALQPGLSTPASDNQVMEAGQSRISPYVVRPFPKALPRKGKGGWEKGKSVIMKETPEKLAIEEEKSKTNNNKTNQGQEKQAEVIPKKKKVKIKLAYSSSKEDLCLTEEVRESDNETFESLLQDIAREEEITEERSLDEDTVKAGDCFVL</sequence>
<feature type="region of interest" description="Disordered" evidence="1">
    <location>
        <begin position="147"/>
        <end position="167"/>
    </location>
</feature>
<proteinExistence type="predicted"/>
<dbReference type="InterPro" id="IPR004875">
    <property type="entry name" value="DDE_SF_endonuclease_dom"/>
</dbReference>
<keyword evidence="4" id="KW-1185">Reference proteome</keyword>
<feature type="domain" description="DDE-1" evidence="2">
    <location>
        <begin position="2"/>
        <end position="38"/>
    </location>
</feature>
<evidence type="ECO:0000313" key="4">
    <source>
        <dbReference type="Proteomes" id="UP001159363"/>
    </source>
</evidence>
<dbReference type="Proteomes" id="UP001159363">
    <property type="component" value="Chromosome 2"/>
</dbReference>
<comment type="caution">
    <text evidence="3">The sequence shown here is derived from an EMBL/GenBank/DDBJ whole genome shotgun (WGS) entry which is preliminary data.</text>
</comment>
<evidence type="ECO:0000259" key="2">
    <source>
        <dbReference type="Pfam" id="PF03184"/>
    </source>
</evidence>
<evidence type="ECO:0000256" key="1">
    <source>
        <dbReference type="SAM" id="MobiDB-lite"/>
    </source>
</evidence>
<reference evidence="3 4" key="1">
    <citation type="submission" date="2023-02" db="EMBL/GenBank/DDBJ databases">
        <title>LHISI_Scaffold_Assembly.</title>
        <authorList>
            <person name="Stuart O.P."/>
            <person name="Cleave R."/>
            <person name="Magrath M.J.L."/>
            <person name="Mikheyev A.S."/>
        </authorList>
    </citation>
    <scope>NUCLEOTIDE SEQUENCE [LARGE SCALE GENOMIC DNA]</scope>
    <source>
        <strain evidence="3">Daus_M_001</strain>
        <tissue evidence="3">Leg muscle</tissue>
    </source>
</reference>
<dbReference type="Pfam" id="PF03184">
    <property type="entry name" value="DDE_1"/>
    <property type="match status" value="1"/>
</dbReference>
<gene>
    <name evidence="3" type="ORF">PR048_007344</name>
</gene>
<name>A0ABQ9IDC2_9NEOP</name>
<organism evidence="3 4">
    <name type="scientific">Dryococelus australis</name>
    <dbReference type="NCBI Taxonomy" id="614101"/>
    <lineage>
        <taxon>Eukaryota</taxon>
        <taxon>Metazoa</taxon>
        <taxon>Ecdysozoa</taxon>
        <taxon>Arthropoda</taxon>
        <taxon>Hexapoda</taxon>
        <taxon>Insecta</taxon>
        <taxon>Pterygota</taxon>
        <taxon>Neoptera</taxon>
        <taxon>Polyneoptera</taxon>
        <taxon>Phasmatodea</taxon>
        <taxon>Verophasmatodea</taxon>
        <taxon>Anareolatae</taxon>
        <taxon>Phasmatidae</taxon>
        <taxon>Eurycanthinae</taxon>
        <taxon>Dryococelus</taxon>
    </lineage>
</organism>
<feature type="non-terminal residue" evidence="3">
    <location>
        <position position="234"/>
    </location>
</feature>